<gene>
    <name evidence="1" type="ORF">RGS1_70351</name>
</gene>
<reference evidence="1" key="2">
    <citation type="submission" date="2013-02" db="EMBL/GenBank/DDBJ databases">
        <title>EmbRS an orphan two-component system to save Rubrivivax gelatinosus from drowning.</title>
        <authorList>
            <person name="Steunou A."/>
            <person name="Liotenberg S."/>
            <person name="Soler M."/>
            <person name="Briandet R."/>
            <person name="Barbe V."/>
            <person name="Astier C."/>
            <person name="Ouchane S."/>
        </authorList>
    </citation>
    <scope>NUCLEOTIDE SEQUENCE</scope>
    <source>
        <strain evidence="1">S1</strain>
    </source>
</reference>
<reference evidence="1" key="1">
    <citation type="submission" date="2012-02" db="EMBL/GenBank/DDBJ databases">
        <authorList>
            <person name="Genoscope - CEA"/>
        </authorList>
    </citation>
    <scope>NUCLEOTIDE SEQUENCE</scope>
    <source>
        <strain evidence="1">S1</strain>
    </source>
</reference>
<dbReference type="EMBL" id="FO082878">
    <property type="protein sequence ID" value="CCF78645.1"/>
    <property type="molecule type" value="Genomic_DNA"/>
</dbReference>
<dbReference type="SUPFAM" id="SSF52540">
    <property type="entry name" value="P-loop containing nucleoside triphosphate hydrolases"/>
    <property type="match status" value="1"/>
</dbReference>
<evidence type="ECO:0000313" key="1">
    <source>
        <dbReference type="EMBL" id="CCF78645.1"/>
    </source>
</evidence>
<sequence length="226" mass="26197">MRVPDQDRAPMTERLYLAAGMPRSGSTWLYNALRLALASRHPDLVAGWIGDAGRLPASSTRLLKLHEFDPELARRASFTVWSYRDPRDALASLERKFGKPPTLRQVDDMLRWDEHWTRQADYVMRYEDFVADKRGQLARLLERLGLGEAGLAARIEHELEHASYDSQGPRNAHYHEVTLMHRGHVTDGRVGSWRGQLDRDLERAIVERHRPWLLARGYETDHLEQE</sequence>
<protein>
    <submittedName>
        <fullName evidence="1">Uncharacterized protein</fullName>
    </submittedName>
</protein>
<dbReference type="Gene3D" id="3.40.50.300">
    <property type="entry name" value="P-loop containing nucleotide triphosphate hydrolases"/>
    <property type="match status" value="1"/>
</dbReference>
<dbReference type="InterPro" id="IPR027417">
    <property type="entry name" value="P-loop_NTPase"/>
</dbReference>
<proteinExistence type="predicted"/>
<accession>L8BAP2</accession>
<name>L8BAP2_RUBGE</name>
<dbReference type="AlphaFoldDB" id="L8BAP2"/>
<organism evidence="1">
    <name type="scientific">Rubrivivax gelatinosus S1</name>
    <dbReference type="NCBI Taxonomy" id="1138313"/>
    <lineage>
        <taxon>Bacteria</taxon>
        <taxon>Pseudomonadati</taxon>
        <taxon>Pseudomonadota</taxon>
        <taxon>Betaproteobacteria</taxon>
        <taxon>Burkholderiales</taxon>
        <taxon>Sphaerotilaceae</taxon>
        <taxon>Rubrivivax</taxon>
    </lineage>
</organism>